<evidence type="ECO:0000256" key="1">
    <source>
        <dbReference type="SAM" id="MobiDB-lite"/>
    </source>
</evidence>
<organism evidence="2 3">
    <name type="scientific">Mycena rosella</name>
    <name type="common">Pink bonnet</name>
    <name type="synonym">Agaricus rosellus</name>
    <dbReference type="NCBI Taxonomy" id="1033263"/>
    <lineage>
        <taxon>Eukaryota</taxon>
        <taxon>Fungi</taxon>
        <taxon>Dikarya</taxon>
        <taxon>Basidiomycota</taxon>
        <taxon>Agaricomycotina</taxon>
        <taxon>Agaricomycetes</taxon>
        <taxon>Agaricomycetidae</taxon>
        <taxon>Agaricales</taxon>
        <taxon>Marasmiineae</taxon>
        <taxon>Mycenaceae</taxon>
        <taxon>Mycena</taxon>
    </lineage>
</organism>
<evidence type="ECO:0000313" key="2">
    <source>
        <dbReference type="EMBL" id="KAJ7648484.1"/>
    </source>
</evidence>
<dbReference type="Proteomes" id="UP001221757">
    <property type="component" value="Unassembled WGS sequence"/>
</dbReference>
<proteinExistence type="predicted"/>
<dbReference type="AlphaFoldDB" id="A0AAD7CHG9"/>
<feature type="region of interest" description="Disordered" evidence="1">
    <location>
        <begin position="1"/>
        <end position="78"/>
    </location>
</feature>
<dbReference type="EMBL" id="JARKIE010000379">
    <property type="protein sequence ID" value="KAJ7648484.1"/>
    <property type="molecule type" value="Genomic_DNA"/>
</dbReference>
<name>A0AAD7CHG9_MYCRO</name>
<sequence>MHFAHPNPSRYGTVRIVARPRSLPRPRARRPRDDTQGPLTSESKSEADSDSGDGHGGRGRGGLARTRTDTDSETEVEAGADERICLRAKLGARRVRTPSLGGPPRDNTYSWAWASWAWGLRCVERDAGRGRGRACGTRRSRVCKAAGTGHRTGVRLVRRAGYAALLWNCGVRAWANGWCGVWTERGGPRLRLLVRNGAGCEWVRDGAGRARSVDEAGAGVEGRREKGRGVRGYVRTDIPASSACPPRLQAMQLEICVRCGPRTRRRDGGGQKVDEGRYRLGGARREGGDLRPTWVDISSLLSPFPLFCAPAVGTCAQFCLVQQLGTEDERGACSVDSSVA</sequence>
<comment type="caution">
    <text evidence="2">The sequence shown here is derived from an EMBL/GenBank/DDBJ whole genome shotgun (WGS) entry which is preliminary data.</text>
</comment>
<gene>
    <name evidence="2" type="ORF">B0H17DRAFT_1148035</name>
</gene>
<evidence type="ECO:0000313" key="3">
    <source>
        <dbReference type="Proteomes" id="UP001221757"/>
    </source>
</evidence>
<feature type="compositionally biased region" description="Basic and acidic residues" evidence="1">
    <location>
        <begin position="43"/>
        <end position="56"/>
    </location>
</feature>
<reference evidence="2" key="1">
    <citation type="submission" date="2023-03" db="EMBL/GenBank/DDBJ databases">
        <title>Massive genome expansion in bonnet fungi (Mycena s.s.) driven by repeated elements and novel gene families across ecological guilds.</title>
        <authorList>
            <consortium name="Lawrence Berkeley National Laboratory"/>
            <person name="Harder C.B."/>
            <person name="Miyauchi S."/>
            <person name="Viragh M."/>
            <person name="Kuo A."/>
            <person name="Thoen E."/>
            <person name="Andreopoulos B."/>
            <person name="Lu D."/>
            <person name="Skrede I."/>
            <person name="Drula E."/>
            <person name="Henrissat B."/>
            <person name="Morin E."/>
            <person name="Kohler A."/>
            <person name="Barry K."/>
            <person name="LaButti K."/>
            <person name="Morin E."/>
            <person name="Salamov A."/>
            <person name="Lipzen A."/>
            <person name="Mereny Z."/>
            <person name="Hegedus B."/>
            <person name="Baldrian P."/>
            <person name="Stursova M."/>
            <person name="Weitz H."/>
            <person name="Taylor A."/>
            <person name="Grigoriev I.V."/>
            <person name="Nagy L.G."/>
            <person name="Martin F."/>
            <person name="Kauserud H."/>
        </authorList>
    </citation>
    <scope>NUCLEOTIDE SEQUENCE</scope>
    <source>
        <strain evidence="2">CBHHK067</strain>
    </source>
</reference>
<accession>A0AAD7CHG9</accession>
<protein>
    <submittedName>
        <fullName evidence="2">Uncharacterized protein</fullName>
    </submittedName>
</protein>
<keyword evidence="3" id="KW-1185">Reference proteome</keyword>